<evidence type="ECO:0000313" key="4">
    <source>
        <dbReference type="Proteomes" id="UP000623461"/>
    </source>
</evidence>
<proteinExistence type="predicted"/>
<dbReference type="EMBL" id="BMNZ01000005">
    <property type="protein sequence ID" value="GGM99779.1"/>
    <property type="molecule type" value="Genomic_DNA"/>
</dbReference>
<dbReference type="Proteomes" id="UP000623461">
    <property type="component" value="Unassembled WGS sequence"/>
</dbReference>
<feature type="region of interest" description="Disordered" evidence="1">
    <location>
        <begin position="392"/>
        <end position="438"/>
    </location>
</feature>
<keyword evidence="2" id="KW-1133">Transmembrane helix</keyword>
<feature type="transmembrane region" description="Helical" evidence="2">
    <location>
        <begin position="288"/>
        <end position="306"/>
    </location>
</feature>
<keyword evidence="2" id="KW-0472">Membrane</keyword>
<feature type="transmembrane region" description="Helical" evidence="2">
    <location>
        <begin position="210"/>
        <end position="230"/>
    </location>
</feature>
<evidence type="ECO:0008006" key="5">
    <source>
        <dbReference type="Google" id="ProtNLM"/>
    </source>
</evidence>
<evidence type="ECO:0000256" key="2">
    <source>
        <dbReference type="SAM" id="Phobius"/>
    </source>
</evidence>
<protein>
    <recommendedName>
        <fullName evidence="5">Integral membrane protein</fullName>
    </recommendedName>
</protein>
<evidence type="ECO:0000313" key="3">
    <source>
        <dbReference type="EMBL" id="GGM99779.1"/>
    </source>
</evidence>
<evidence type="ECO:0000256" key="1">
    <source>
        <dbReference type="SAM" id="MobiDB-lite"/>
    </source>
</evidence>
<feature type="compositionally biased region" description="Low complexity" evidence="1">
    <location>
        <begin position="392"/>
        <end position="406"/>
    </location>
</feature>
<name>A0ABQ2I496_9MICO</name>
<organism evidence="3 4">
    <name type="scientific">Terrabacter tumescens</name>
    <dbReference type="NCBI Taxonomy" id="60443"/>
    <lineage>
        <taxon>Bacteria</taxon>
        <taxon>Bacillati</taxon>
        <taxon>Actinomycetota</taxon>
        <taxon>Actinomycetes</taxon>
        <taxon>Micrococcales</taxon>
        <taxon>Intrasporangiaceae</taxon>
        <taxon>Terrabacter</taxon>
    </lineage>
</organism>
<feature type="transmembrane region" description="Helical" evidence="2">
    <location>
        <begin position="338"/>
        <end position="358"/>
    </location>
</feature>
<feature type="transmembrane region" description="Helical" evidence="2">
    <location>
        <begin position="237"/>
        <end position="258"/>
    </location>
</feature>
<dbReference type="RefSeq" id="WP_156035325.1">
    <property type="nucleotide sequence ID" value="NZ_BMNZ01000005.1"/>
</dbReference>
<sequence length="438" mass="43584">MPARLRSVLAAVLLVLGVVLVPVGATATWLRTTVTDTDSWVETVSPLATDPAVAALVEDRATARVMTAITDQQLVQRALDAFESRGLPGAATRALGLLAAPLAGQVEQVVRRVVTAVVQSEQFATAWVAANRVAHTQLVNVLSGSTEGALVDTGTSVSIDIGNLVAPIEERLVAAGVPLVDKLPPVTVSVPLLDSADVAGARTAWNALRVGGIALPVAALVLLAAGVAMARDRRRAVVRVGLGVALACIVLVMGLSFARSHVTSGMPSGTSAAVVSVVDSVTGDLRRLVRLVVVVALVVVLVALVVGPSQGARRVRALAAAGWAGARGGAGRAAGAPLALPVAVAIAVVCVLVVVLAGDLGTGWTVLLVVVAALALLVAALAARAKTANTANSANSANSADAAVGAHGPEGQDEAGGSDGPDPSPQGAAEVRGPAAGA</sequence>
<comment type="caution">
    <text evidence="3">The sequence shown here is derived from an EMBL/GenBank/DDBJ whole genome shotgun (WGS) entry which is preliminary data.</text>
</comment>
<accession>A0ABQ2I496</accession>
<gene>
    <name evidence="3" type="ORF">GCM10009721_28550</name>
</gene>
<keyword evidence="4" id="KW-1185">Reference proteome</keyword>
<keyword evidence="2" id="KW-0812">Transmembrane</keyword>
<feature type="transmembrane region" description="Helical" evidence="2">
    <location>
        <begin position="364"/>
        <end position="383"/>
    </location>
</feature>
<reference evidence="4" key="1">
    <citation type="journal article" date="2019" name="Int. J. Syst. Evol. Microbiol.">
        <title>The Global Catalogue of Microorganisms (GCM) 10K type strain sequencing project: providing services to taxonomists for standard genome sequencing and annotation.</title>
        <authorList>
            <consortium name="The Broad Institute Genomics Platform"/>
            <consortium name="The Broad Institute Genome Sequencing Center for Infectious Disease"/>
            <person name="Wu L."/>
            <person name="Ma J."/>
        </authorList>
    </citation>
    <scope>NUCLEOTIDE SEQUENCE [LARGE SCALE GENOMIC DNA]</scope>
    <source>
        <strain evidence="4">JCM 1365</strain>
    </source>
</reference>